<evidence type="ECO:0000313" key="9">
    <source>
        <dbReference type="EMBL" id="MBB4916489.1"/>
    </source>
</evidence>
<evidence type="ECO:0000256" key="3">
    <source>
        <dbReference type="ARBA" id="ARBA00022448"/>
    </source>
</evidence>
<dbReference type="InterPro" id="IPR037294">
    <property type="entry name" value="ABC_BtuC-like"/>
</dbReference>
<feature type="transmembrane region" description="Helical" evidence="8">
    <location>
        <begin position="136"/>
        <end position="156"/>
    </location>
</feature>
<feature type="transmembrane region" description="Helical" evidence="8">
    <location>
        <begin position="26"/>
        <end position="46"/>
    </location>
</feature>
<feature type="transmembrane region" description="Helical" evidence="8">
    <location>
        <begin position="163"/>
        <end position="185"/>
    </location>
</feature>
<gene>
    <name evidence="9" type="ORF">FHS44_003577</name>
</gene>
<dbReference type="GO" id="GO:0022857">
    <property type="term" value="F:transmembrane transporter activity"/>
    <property type="evidence" value="ECO:0007669"/>
    <property type="project" value="InterPro"/>
</dbReference>
<dbReference type="EMBL" id="JACHJP010000003">
    <property type="protein sequence ID" value="MBB4916489.1"/>
    <property type="molecule type" value="Genomic_DNA"/>
</dbReference>
<keyword evidence="10" id="KW-1185">Reference proteome</keyword>
<evidence type="ECO:0000256" key="6">
    <source>
        <dbReference type="ARBA" id="ARBA00022989"/>
    </source>
</evidence>
<organism evidence="9 10">
    <name type="scientific">Streptosporangium saharense</name>
    <dbReference type="NCBI Taxonomy" id="1706840"/>
    <lineage>
        <taxon>Bacteria</taxon>
        <taxon>Bacillati</taxon>
        <taxon>Actinomycetota</taxon>
        <taxon>Actinomycetes</taxon>
        <taxon>Streptosporangiales</taxon>
        <taxon>Streptosporangiaceae</taxon>
        <taxon>Streptosporangium</taxon>
    </lineage>
</organism>
<dbReference type="SUPFAM" id="SSF81345">
    <property type="entry name" value="ABC transporter involved in vitamin B12 uptake, BtuC"/>
    <property type="match status" value="1"/>
</dbReference>
<comment type="caution">
    <text evidence="9">The sequence shown here is derived from an EMBL/GenBank/DDBJ whole genome shotgun (WGS) entry which is preliminary data.</text>
</comment>
<feature type="transmembrane region" description="Helical" evidence="8">
    <location>
        <begin position="211"/>
        <end position="233"/>
    </location>
</feature>
<keyword evidence="3" id="KW-0813">Transport</keyword>
<evidence type="ECO:0000256" key="2">
    <source>
        <dbReference type="ARBA" id="ARBA00007935"/>
    </source>
</evidence>
<feature type="transmembrane region" description="Helical" evidence="8">
    <location>
        <begin position="293"/>
        <end position="313"/>
    </location>
</feature>
<dbReference type="PANTHER" id="PTHR30472:SF24">
    <property type="entry name" value="FERRIC ENTEROBACTIN TRANSPORT SYSTEM PERMEASE PROTEIN FEPG"/>
    <property type="match status" value="1"/>
</dbReference>
<keyword evidence="5 8" id="KW-0812">Transmembrane</keyword>
<reference evidence="9 10" key="1">
    <citation type="submission" date="2020-08" db="EMBL/GenBank/DDBJ databases">
        <title>Genomic Encyclopedia of Type Strains, Phase III (KMG-III): the genomes of soil and plant-associated and newly described type strains.</title>
        <authorList>
            <person name="Whitman W."/>
        </authorList>
    </citation>
    <scope>NUCLEOTIDE SEQUENCE [LARGE SCALE GENOMIC DNA]</scope>
    <source>
        <strain evidence="9 10">CECT 8840</strain>
    </source>
</reference>
<evidence type="ECO:0000256" key="4">
    <source>
        <dbReference type="ARBA" id="ARBA00022475"/>
    </source>
</evidence>
<comment type="subcellular location">
    <subcellularLocation>
        <location evidence="1">Cell membrane</location>
        <topology evidence="1">Multi-pass membrane protein</topology>
    </subcellularLocation>
</comment>
<evidence type="ECO:0000256" key="1">
    <source>
        <dbReference type="ARBA" id="ARBA00004651"/>
    </source>
</evidence>
<accession>A0A7W7QN38</accession>
<dbReference type="GO" id="GO:0033214">
    <property type="term" value="P:siderophore-iron import into cell"/>
    <property type="evidence" value="ECO:0007669"/>
    <property type="project" value="TreeGrafter"/>
</dbReference>
<dbReference type="AlphaFoldDB" id="A0A7W7QN38"/>
<keyword evidence="7 8" id="KW-0472">Membrane</keyword>
<keyword evidence="4" id="KW-1003">Cell membrane</keyword>
<keyword evidence="6 8" id="KW-1133">Transmembrane helix</keyword>
<evidence type="ECO:0000256" key="5">
    <source>
        <dbReference type="ARBA" id="ARBA00022692"/>
    </source>
</evidence>
<feature type="transmembrane region" description="Helical" evidence="8">
    <location>
        <begin position="111"/>
        <end position="130"/>
    </location>
</feature>
<evidence type="ECO:0000256" key="7">
    <source>
        <dbReference type="ARBA" id="ARBA00023136"/>
    </source>
</evidence>
<evidence type="ECO:0000313" key="10">
    <source>
        <dbReference type="Proteomes" id="UP000552644"/>
    </source>
</evidence>
<name>A0A7W7QN38_9ACTN</name>
<feature type="transmembrane region" description="Helical" evidence="8">
    <location>
        <begin position="81"/>
        <end position="99"/>
    </location>
</feature>
<sequence length="348" mass="35450">MTPVDFGRGTLVVRTRALSLRLDTRTIVTTTVFLALAVVVLLLSLASGEAPIPLPRVVRALFGGGTAAEHMVVVDWRLPRALLAVLLGAALAVSGAIFQSLTRNPLGSPDVIGFSAGSYTGALVVIVIIGGGYYQIAAGSLAGGLTTAVLVYLLAYRRGVQGFRLIIVGIGVTAMLGAVNTWLVLTASLNEAMQAATWGAGSLNGLGHDQLWPVLTVTAVLLPVTIAFGPVMRQLELGDDAAAATGVRGGTARLALVVVGVASTALATAAAGPIAFVSLVAPQIARRITGTSGVALIPSAALGALLLGAADLAAQRLFAPSQLPVGVMTVSIGGCYFVWLLLRESNRS</sequence>
<dbReference type="InterPro" id="IPR000522">
    <property type="entry name" value="ABC_transptr_permease_BtuC"/>
</dbReference>
<dbReference type="PANTHER" id="PTHR30472">
    <property type="entry name" value="FERRIC ENTEROBACTIN TRANSPORT SYSTEM PERMEASE PROTEIN"/>
    <property type="match status" value="1"/>
</dbReference>
<protein>
    <submittedName>
        <fullName evidence="9">Iron complex transport system permease protein</fullName>
    </submittedName>
</protein>
<feature type="transmembrane region" description="Helical" evidence="8">
    <location>
        <begin position="325"/>
        <end position="342"/>
    </location>
</feature>
<dbReference type="Proteomes" id="UP000552644">
    <property type="component" value="Unassembled WGS sequence"/>
</dbReference>
<feature type="transmembrane region" description="Helical" evidence="8">
    <location>
        <begin position="254"/>
        <end position="281"/>
    </location>
</feature>
<dbReference type="CDD" id="cd06550">
    <property type="entry name" value="TM_ABC_iron-siderophores_like"/>
    <property type="match status" value="1"/>
</dbReference>
<evidence type="ECO:0000256" key="8">
    <source>
        <dbReference type="SAM" id="Phobius"/>
    </source>
</evidence>
<comment type="similarity">
    <text evidence="2">Belongs to the binding-protein-dependent transport system permease family. FecCD subfamily.</text>
</comment>
<dbReference type="Gene3D" id="1.10.3470.10">
    <property type="entry name" value="ABC transporter involved in vitamin B12 uptake, BtuC"/>
    <property type="match status" value="1"/>
</dbReference>
<proteinExistence type="inferred from homology"/>
<dbReference type="RefSeq" id="WP_184715906.1">
    <property type="nucleotide sequence ID" value="NZ_JACHJP010000003.1"/>
</dbReference>
<dbReference type="GO" id="GO:0005886">
    <property type="term" value="C:plasma membrane"/>
    <property type="evidence" value="ECO:0007669"/>
    <property type="project" value="UniProtKB-SubCell"/>
</dbReference>
<dbReference type="Pfam" id="PF01032">
    <property type="entry name" value="FecCD"/>
    <property type="match status" value="1"/>
</dbReference>